<protein>
    <submittedName>
        <fullName evidence="3">ABC transporter</fullName>
    </submittedName>
</protein>
<dbReference type="EMBL" id="QLNI01000044">
    <property type="protein sequence ID" value="RAM00564.1"/>
    <property type="molecule type" value="Genomic_DNA"/>
</dbReference>
<dbReference type="RefSeq" id="WP_111959411.1">
    <property type="nucleotide sequence ID" value="NZ_CP036313.1"/>
</dbReference>
<evidence type="ECO:0000313" key="2">
    <source>
        <dbReference type="EMBL" id="QBH11787.1"/>
    </source>
</evidence>
<evidence type="ECO:0000256" key="1">
    <source>
        <dbReference type="SAM" id="Phobius"/>
    </source>
</evidence>
<organism evidence="3 4">
    <name type="scientific">Desulfobacter hydrogenophilus</name>
    <dbReference type="NCBI Taxonomy" id="2291"/>
    <lineage>
        <taxon>Bacteria</taxon>
        <taxon>Pseudomonadati</taxon>
        <taxon>Thermodesulfobacteriota</taxon>
        <taxon>Desulfobacteria</taxon>
        <taxon>Desulfobacterales</taxon>
        <taxon>Desulfobacteraceae</taxon>
        <taxon>Desulfobacter</taxon>
    </lineage>
</organism>
<keyword evidence="5" id="KW-1185">Reference proteome</keyword>
<dbReference type="SUPFAM" id="SSF159594">
    <property type="entry name" value="XCC0632-like"/>
    <property type="match status" value="1"/>
</dbReference>
<sequence>MNHLRPLTRLPFFMMITCILTAAAFLTGCGIKNDYTKKQMFRLYADGNAPSGQSNRSAGAPLVIKRLDISPEFSGAGFVYRVGQNRFTQDYYNNYITSPARMISDVMLEALVDTPQFAPAPQNRIPDDIFQLWGKITALYSDQRNTSAVSAVVTMALNLDRLNKDGFTPILSKTYSRQIPLGKNTSPQAYIQALNSGLSEIVKDIVSDYQNLPTRQAVTE</sequence>
<gene>
    <name evidence="3" type="ORF">DO021_18490</name>
    <name evidence="2" type="ORF">EYB58_01910</name>
</gene>
<dbReference type="Proteomes" id="UP000293902">
    <property type="component" value="Chromosome"/>
</dbReference>
<evidence type="ECO:0000313" key="5">
    <source>
        <dbReference type="Proteomes" id="UP000293902"/>
    </source>
</evidence>
<accession>A0A328F7F3</accession>
<dbReference type="OrthoDB" id="324832at2"/>
<dbReference type="Proteomes" id="UP000248798">
    <property type="component" value="Unassembled WGS sequence"/>
</dbReference>
<reference evidence="3 4" key="1">
    <citation type="submission" date="2018-06" db="EMBL/GenBank/DDBJ databases">
        <title>Complete Genome Sequence of Desulfobacter hydrogenophilus (DSM3380).</title>
        <authorList>
            <person name="Marietou A."/>
            <person name="Schreiber L."/>
            <person name="Marshall I."/>
            <person name="Jorgensen B."/>
        </authorList>
    </citation>
    <scope>NUCLEOTIDE SEQUENCE [LARGE SCALE GENOMIC DNA]</scope>
    <source>
        <strain evidence="3 4">DSM 3380</strain>
    </source>
</reference>
<keyword evidence="1" id="KW-0472">Membrane</keyword>
<dbReference type="PROSITE" id="PS51257">
    <property type="entry name" value="PROKAR_LIPOPROTEIN"/>
    <property type="match status" value="1"/>
</dbReference>
<proteinExistence type="predicted"/>
<reference evidence="2 5" key="2">
    <citation type="submission" date="2019-02" db="EMBL/GenBank/DDBJ databases">
        <title>Complete genome sequence of Desulfobacter hydrogenophilus AcRS1.</title>
        <authorList>
            <person name="Marietou A."/>
            <person name="Lund M.B."/>
            <person name="Marshall I.P.G."/>
            <person name="Schreiber L."/>
            <person name="Jorgensen B."/>
        </authorList>
    </citation>
    <scope>NUCLEOTIDE SEQUENCE [LARGE SCALE GENOMIC DNA]</scope>
    <source>
        <strain evidence="2 5">AcRS1</strain>
    </source>
</reference>
<keyword evidence="1" id="KW-0812">Transmembrane</keyword>
<dbReference type="Gene3D" id="3.40.50.10610">
    <property type="entry name" value="ABC-type transport auxiliary lipoprotein component"/>
    <property type="match status" value="1"/>
</dbReference>
<feature type="transmembrane region" description="Helical" evidence="1">
    <location>
        <begin position="12"/>
        <end position="31"/>
    </location>
</feature>
<keyword evidence="1" id="KW-1133">Transmembrane helix</keyword>
<name>A0A328F7F3_9BACT</name>
<dbReference type="EMBL" id="CP036313">
    <property type="protein sequence ID" value="QBH11787.1"/>
    <property type="molecule type" value="Genomic_DNA"/>
</dbReference>
<evidence type="ECO:0000313" key="3">
    <source>
        <dbReference type="EMBL" id="RAM00564.1"/>
    </source>
</evidence>
<dbReference type="AlphaFoldDB" id="A0A328F7F3"/>
<evidence type="ECO:0000313" key="4">
    <source>
        <dbReference type="Proteomes" id="UP000248798"/>
    </source>
</evidence>